<keyword evidence="3" id="KW-0274">FAD</keyword>
<gene>
    <name evidence="6" type="ORF">BU26DRAFT_553440</name>
</gene>
<evidence type="ECO:0000259" key="5">
    <source>
        <dbReference type="PROSITE" id="PS00624"/>
    </source>
</evidence>
<sequence>MVALYAFRALLAFATVSSTVAQQLTGTYDYVIVGGGPAGFVLAEKLSQNPSKRVVLLEAGPDGINNSLVNTPAYYPLLTEYKWNYTSQPDPNLGGNAPDLKQGRAFGGGSAVNGMAYCRGARSVFNEWATISGNPGLAWNSLLEDFKATSHYEFQPADYEQYVNLSASGNGPLEVSRTSAYTGFDVPFISTLKAGLGVEEVDMLDGTGIGLDLGIAAINAGERTRSYARNAFGSLIETRRNAQMIPNAWVTKVGFRGKKATSVSYVNTLNGKKTTLAAKEVIVTAGAVNTPQLLMLSGVGPKSKLTELGIPVVADIPAVGTNLYDHPVAVVMLEVTPEVKTVWQWAFNETEKVIAEQQYAANRSGPLGWNNGFVYAATRVPDAVFAGVNATHYTSLPADRPHIIWEYTTVPFKQVTNTSLVTAWVSLVQAEDPGYVTIPSKDYKDDPLIFSNYYGSPADKKAIIWAYKKMREMMASEEMQSVVVQEAYPGSNVPNTDEEVWKAIQNASFSFHHPLGTAALGKVLDSDWRVKGLQGIRVVGAAAFPGPPSCHPMADVYAIAHRAARDIQAADH</sequence>
<comment type="cofactor">
    <cofactor evidence="3">
        <name>FAD</name>
        <dbReference type="ChEBI" id="CHEBI:57692"/>
    </cofactor>
</comment>
<feature type="active site" description="Proton donor" evidence="2">
    <location>
        <position position="513"/>
    </location>
</feature>
<comment type="similarity">
    <text evidence="1">Belongs to the GMC oxidoreductase family.</text>
</comment>
<dbReference type="Pfam" id="PF00732">
    <property type="entry name" value="GMC_oxred_N"/>
    <property type="match status" value="1"/>
</dbReference>
<feature type="chain" id="PRO_5025450831" evidence="4">
    <location>
        <begin position="22"/>
        <end position="572"/>
    </location>
</feature>
<dbReference type="GO" id="GO:0050660">
    <property type="term" value="F:flavin adenine dinucleotide binding"/>
    <property type="evidence" value="ECO:0007669"/>
    <property type="project" value="InterPro"/>
</dbReference>
<dbReference type="OrthoDB" id="269227at2759"/>
<feature type="active site" description="Proton acceptor" evidence="2">
    <location>
        <position position="551"/>
    </location>
</feature>
<protein>
    <submittedName>
        <fullName evidence="6">GMC oxidoreductase</fullName>
    </submittedName>
</protein>
<evidence type="ECO:0000313" key="7">
    <source>
        <dbReference type="Proteomes" id="UP000800094"/>
    </source>
</evidence>
<evidence type="ECO:0000256" key="1">
    <source>
        <dbReference type="ARBA" id="ARBA00010790"/>
    </source>
</evidence>
<dbReference type="InterPro" id="IPR036188">
    <property type="entry name" value="FAD/NAD-bd_sf"/>
</dbReference>
<feature type="domain" description="Glucose-methanol-choline oxidoreductase N-terminal" evidence="5">
    <location>
        <begin position="286"/>
        <end position="300"/>
    </location>
</feature>
<keyword evidence="3" id="KW-0285">Flavoprotein</keyword>
<dbReference type="PANTHER" id="PTHR11552:SF111">
    <property type="entry name" value="GLUCOSE-METHANOL-CHOLINE OXIDOREDUCTASE N-TERMINAL DOMAIN-CONTAINING PROTEIN"/>
    <property type="match status" value="1"/>
</dbReference>
<dbReference type="Proteomes" id="UP000800094">
    <property type="component" value="Unassembled WGS sequence"/>
</dbReference>
<evidence type="ECO:0000256" key="3">
    <source>
        <dbReference type="PIRSR" id="PIRSR000137-2"/>
    </source>
</evidence>
<dbReference type="InterPro" id="IPR000172">
    <property type="entry name" value="GMC_OxRdtase_N"/>
</dbReference>
<dbReference type="RefSeq" id="XP_033680593.1">
    <property type="nucleotide sequence ID" value="XM_033832207.1"/>
</dbReference>
<dbReference type="Gene3D" id="3.50.50.60">
    <property type="entry name" value="FAD/NAD(P)-binding domain"/>
    <property type="match status" value="1"/>
</dbReference>
<evidence type="ECO:0000256" key="2">
    <source>
        <dbReference type="PIRSR" id="PIRSR000137-1"/>
    </source>
</evidence>
<proteinExistence type="inferred from homology"/>
<keyword evidence="7" id="KW-1185">Reference proteome</keyword>
<evidence type="ECO:0000256" key="4">
    <source>
        <dbReference type="SAM" id="SignalP"/>
    </source>
</evidence>
<dbReference type="Gene3D" id="3.30.560.10">
    <property type="entry name" value="Glucose Oxidase, domain 3"/>
    <property type="match status" value="1"/>
</dbReference>
<dbReference type="SUPFAM" id="SSF51905">
    <property type="entry name" value="FAD/NAD(P)-binding domain"/>
    <property type="match status" value="1"/>
</dbReference>
<feature type="binding site" evidence="3">
    <location>
        <position position="250"/>
    </location>
    <ligand>
        <name>FAD</name>
        <dbReference type="ChEBI" id="CHEBI:57692"/>
    </ligand>
</feature>
<dbReference type="SUPFAM" id="SSF54373">
    <property type="entry name" value="FAD-linked reductases, C-terminal domain"/>
    <property type="match status" value="1"/>
</dbReference>
<accession>A0A6A6I5U0</accession>
<dbReference type="PROSITE" id="PS00624">
    <property type="entry name" value="GMC_OXRED_2"/>
    <property type="match status" value="1"/>
</dbReference>
<reference evidence="6" key="1">
    <citation type="journal article" date="2020" name="Stud. Mycol.">
        <title>101 Dothideomycetes genomes: a test case for predicting lifestyles and emergence of pathogens.</title>
        <authorList>
            <person name="Haridas S."/>
            <person name="Albert R."/>
            <person name="Binder M."/>
            <person name="Bloem J."/>
            <person name="Labutti K."/>
            <person name="Salamov A."/>
            <person name="Andreopoulos B."/>
            <person name="Baker S."/>
            <person name="Barry K."/>
            <person name="Bills G."/>
            <person name="Bluhm B."/>
            <person name="Cannon C."/>
            <person name="Castanera R."/>
            <person name="Culley D."/>
            <person name="Daum C."/>
            <person name="Ezra D."/>
            <person name="Gonzalez J."/>
            <person name="Henrissat B."/>
            <person name="Kuo A."/>
            <person name="Liang C."/>
            <person name="Lipzen A."/>
            <person name="Lutzoni F."/>
            <person name="Magnuson J."/>
            <person name="Mondo S."/>
            <person name="Nolan M."/>
            <person name="Ohm R."/>
            <person name="Pangilinan J."/>
            <person name="Park H.-J."/>
            <person name="Ramirez L."/>
            <person name="Alfaro M."/>
            <person name="Sun H."/>
            <person name="Tritt A."/>
            <person name="Yoshinaga Y."/>
            <person name="Zwiers L.-H."/>
            <person name="Turgeon B."/>
            <person name="Goodwin S."/>
            <person name="Spatafora J."/>
            <person name="Crous P."/>
            <person name="Grigoriev I."/>
        </authorList>
    </citation>
    <scope>NUCLEOTIDE SEQUENCE</scope>
    <source>
        <strain evidence="6">CBS 122368</strain>
    </source>
</reference>
<dbReference type="AlphaFoldDB" id="A0A6A6I5U0"/>
<dbReference type="InterPro" id="IPR012132">
    <property type="entry name" value="GMC_OxRdtase"/>
</dbReference>
<dbReference type="InterPro" id="IPR007867">
    <property type="entry name" value="GMC_OxRtase_C"/>
</dbReference>
<keyword evidence="4" id="KW-0732">Signal</keyword>
<dbReference type="Pfam" id="PF05199">
    <property type="entry name" value="GMC_oxred_C"/>
    <property type="match status" value="1"/>
</dbReference>
<dbReference type="GO" id="GO:0016614">
    <property type="term" value="F:oxidoreductase activity, acting on CH-OH group of donors"/>
    <property type="evidence" value="ECO:0007669"/>
    <property type="project" value="InterPro"/>
</dbReference>
<organism evidence="6 7">
    <name type="scientific">Trematosphaeria pertusa</name>
    <dbReference type="NCBI Taxonomy" id="390896"/>
    <lineage>
        <taxon>Eukaryota</taxon>
        <taxon>Fungi</taxon>
        <taxon>Dikarya</taxon>
        <taxon>Ascomycota</taxon>
        <taxon>Pezizomycotina</taxon>
        <taxon>Dothideomycetes</taxon>
        <taxon>Pleosporomycetidae</taxon>
        <taxon>Pleosporales</taxon>
        <taxon>Massarineae</taxon>
        <taxon>Trematosphaeriaceae</taxon>
        <taxon>Trematosphaeria</taxon>
    </lineage>
</organism>
<evidence type="ECO:0000313" key="6">
    <source>
        <dbReference type="EMBL" id="KAF2245589.1"/>
    </source>
</evidence>
<feature type="signal peptide" evidence="4">
    <location>
        <begin position="1"/>
        <end position="21"/>
    </location>
</feature>
<dbReference type="PIRSF" id="PIRSF000137">
    <property type="entry name" value="Alcohol_oxidase"/>
    <property type="match status" value="1"/>
</dbReference>
<name>A0A6A6I5U0_9PLEO</name>
<dbReference type="EMBL" id="ML987200">
    <property type="protein sequence ID" value="KAF2245589.1"/>
    <property type="molecule type" value="Genomic_DNA"/>
</dbReference>
<dbReference type="GeneID" id="54585537"/>
<dbReference type="PANTHER" id="PTHR11552">
    <property type="entry name" value="GLUCOSE-METHANOL-CHOLINE GMC OXIDOREDUCTASE"/>
    <property type="match status" value="1"/>
</dbReference>